<keyword evidence="1" id="KW-0645">Protease</keyword>
<dbReference type="EMBL" id="CAJOBG010054724">
    <property type="protein sequence ID" value="CAF4510444.1"/>
    <property type="molecule type" value="Genomic_DNA"/>
</dbReference>
<dbReference type="GO" id="GO:0006508">
    <property type="term" value="P:proteolysis"/>
    <property type="evidence" value="ECO:0007669"/>
    <property type="project" value="UniProtKB-KW"/>
</dbReference>
<keyword evidence="6" id="KW-1185">Reference proteome</keyword>
<organism evidence="5 6">
    <name type="scientific">Rotaria magnacalcarata</name>
    <dbReference type="NCBI Taxonomy" id="392030"/>
    <lineage>
        <taxon>Eukaryota</taxon>
        <taxon>Metazoa</taxon>
        <taxon>Spiralia</taxon>
        <taxon>Gnathifera</taxon>
        <taxon>Rotifera</taxon>
        <taxon>Eurotatoria</taxon>
        <taxon>Bdelloidea</taxon>
        <taxon>Philodinida</taxon>
        <taxon>Philodinidae</taxon>
        <taxon>Rotaria</taxon>
    </lineage>
</organism>
<dbReference type="InterPro" id="IPR056850">
    <property type="entry name" value="ARM_UBP34_24_USP9X_Y"/>
</dbReference>
<evidence type="ECO:0000256" key="3">
    <source>
        <dbReference type="ARBA" id="ARBA00022801"/>
    </source>
</evidence>
<keyword evidence="3" id="KW-0378">Hydrolase</keyword>
<accession>A0A820W2Y0</accession>
<reference evidence="5" key="1">
    <citation type="submission" date="2021-02" db="EMBL/GenBank/DDBJ databases">
        <authorList>
            <person name="Nowell W R."/>
        </authorList>
    </citation>
    <scope>NUCLEOTIDE SEQUENCE</scope>
</reference>
<dbReference type="Pfam" id="PF25010">
    <property type="entry name" value="ARM_UBP24_USP9X-Y"/>
    <property type="match status" value="1"/>
</dbReference>
<feature type="domain" description="UBP34/UBP24/USP9X/USP9Y-like ARM repeat region" evidence="4">
    <location>
        <begin position="89"/>
        <end position="217"/>
    </location>
</feature>
<name>A0A820W2Y0_9BILA</name>
<dbReference type="GO" id="GO:0008233">
    <property type="term" value="F:peptidase activity"/>
    <property type="evidence" value="ECO:0007669"/>
    <property type="project" value="UniProtKB-KW"/>
</dbReference>
<gene>
    <name evidence="5" type="ORF">OVN521_LOCUS41286</name>
</gene>
<comment type="caution">
    <text evidence="5">The sequence shown here is derived from an EMBL/GenBank/DDBJ whole genome shotgun (WGS) entry which is preliminary data.</text>
</comment>
<feature type="non-terminal residue" evidence="5">
    <location>
        <position position="1"/>
    </location>
</feature>
<sequence length="217" mass="25218">SSETKLTISVVIALLKPWGLCYEYLTQSTIEKYFARIIEFVPLFLNQLTENDFKVEVKTESKNDSLSAVIKWLRYLASRLPNSDRACRDLDELRLKMILRLLQTNSFSGKMNALNEVHKLLPSLTPIHRSTLNRSDDSEGLTPEKFIQWIQEHQILDIVLRDCLHQPQYVEKLERILRFMIKEQALSRNDLAKIWNASCGKHEAIEKNVHDLLAKLA</sequence>
<feature type="non-terminal residue" evidence="5">
    <location>
        <position position="217"/>
    </location>
</feature>
<evidence type="ECO:0000259" key="4">
    <source>
        <dbReference type="Pfam" id="PF25010"/>
    </source>
</evidence>
<evidence type="ECO:0000313" key="6">
    <source>
        <dbReference type="Proteomes" id="UP000663866"/>
    </source>
</evidence>
<protein>
    <recommendedName>
        <fullName evidence="4">UBP34/UBP24/USP9X/USP9Y-like ARM repeat region domain-containing protein</fullName>
    </recommendedName>
</protein>
<dbReference type="Proteomes" id="UP000663866">
    <property type="component" value="Unassembled WGS sequence"/>
</dbReference>
<dbReference type="AlphaFoldDB" id="A0A820W2Y0"/>
<evidence type="ECO:0000256" key="2">
    <source>
        <dbReference type="ARBA" id="ARBA00022786"/>
    </source>
</evidence>
<proteinExistence type="predicted"/>
<evidence type="ECO:0000256" key="1">
    <source>
        <dbReference type="ARBA" id="ARBA00022670"/>
    </source>
</evidence>
<evidence type="ECO:0000313" key="5">
    <source>
        <dbReference type="EMBL" id="CAF4510444.1"/>
    </source>
</evidence>
<keyword evidence="2" id="KW-0833">Ubl conjugation pathway</keyword>